<protein>
    <submittedName>
        <fullName evidence="1">Uncharacterized protein</fullName>
    </submittedName>
</protein>
<evidence type="ECO:0000313" key="2">
    <source>
        <dbReference type="Proteomes" id="UP000002453"/>
    </source>
</evidence>
<sequence>MNQKNVSIPNRYAKNWENGKKRKKVEVFQSLIGMLKT</sequence>
<dbReference type="AlphaFoldDB" id="B7IHY7"/>
<gene>
    <name evidence="1" type="ordered locus">THA_1256</name>
</gene>
<proteinExistence type="predicted"/>
<organism evidence="1 2">
    <name type="scientific">Thermosipho africanus (strain TCF52B)</name>
    <dbReference type="NCBI Taxonomy" id="484019"/>
    <lineage>
        <taxon>Bacteria</taxon>
        <taxon>Thermotogati</taxon>
        <taxon>Thermotogota</taxon>
        <taxon>Thermotogae</taxon>
        <taxon>Thermotogales</taxon>
        <taxon>Fervidobacteriaceae</taxon>
        <taxon>Thermosipho</taxon>
    </lineage>
</organism>
<dbReference type="EMBL" id="CP001185">
    <property type="protein sequence ID" value="ACJ75701.1"/>
    <property type="molecule type" value="Genomic_DNA"/>
</dbReference>
<accession>B7IHY7</accession>
<keyword evidence="2" id="KW-1185">Reference proteome</keyword>
<dbReference type="Proteomes" id="UP000002453">
    <property type="component" value="Chromosome"/>
</dbReference>
<dbReference type="KEGG" id="taf:THA_1256"/>
<evidence type="ECO:0000313" key="1">
    <source>
        <dbReference type="EMBL" id="ACJ75701.1"/>
    </source>
</evidence>
<dbReference type="HOGENOM" id="CLU_3349761_0_0_0"/>
<reference evidence="1 2" key="1">
    <citation type="journal article" date="2009" name="J. Bacteriol.">
        <title>The genome of Thermosipho africanus TCF52B: lateral genetic connections to the Firmicutes and Archaea.</title>
        <authorList>
            <person name="Nesboe C.L."/>
            <person name="Bapteste E."/>
            <person name="Curtis B."/>
            <person name="Dahle H."/>
            <person name="Lopez P."/>
            <person name="Macleod D."/>
            <person name="Dlutek M."/>
            <person name="Bowman S."/>
            <person name="Zhaxybayeva O."/>
            <person name="Birkeland N.-K."/>
            <person name="Doolittle W.F."/>
        </authorList>
    </citation>
    <scope>NUCLEOTIDE SEQUENCE [LARGE SCALE GENOMIC DNA]</scope>
    <source>
        <strain evidence="1 2">TCF52B</strain>
    </source>
</reference>
<name>B7IHY7_THEAB</name>